<dbReference type="Proteomes" id="UP000297089">
    <property type="component" value="Segment"/>
</dbReference>
<dbReference type="InterPro" id="IPR013763">
    <property type="entry name" value="Cyclin-like_dom"/>
</dbReference>
<organism evidence="4 5">
    <name type="scientific">macacine gammaherpesvirus 12</name>
    <dbReference type="NCBI Taxonomy" id="2560571"/>
    <lineage>
        <taxon>Viruses</taxon>
        <taxon>Duplodnaviria</taxon>
        <taxon>Heunggongvirae</taxon>
        <taxon>Peploviricota</taxon>
        <taxon>Herviviricetes</taxon>
        <taxon>Herpesvirales</taxon>
        <taxon>Orthoherpesviridae</taxon>
        <taxon>Gammaherpesvirinae</taxon>
        <taxon>Rhadinovirus</taxon>
        <taxon>Rhadinovirus macacinegamma12</taxon>
    </lineage>
</organism>
<evidence type="ECO:0000256" key="1">
    <source>
        <dbReference type="ARBA" id="ARBA00023127"/>
    </source>
</evidence>
<evidence type="ECO:0000256" key="2">
    <source>
        <dbReference type="RuleBase" id="RU000383"/>
    </source>
</evidence>
<evidence type="ECO:0000313" key="4">
    <source>
        <dbReference type="EMBL" id="AJE29729.1"/>
    </source>
</evidence>
<dbReference type="KEGG" id="vg:65099613"/>
<keyword evidence="1 2" id="KW-0195">Cyclin</keyword>
<dbReference type="SMART" id="SM00385">
    <property type="entry name" value="CYCLIN"/>
    <property type="match status" value="1"/>
</dbReference>
<dbReference type="EMBL" id="KP265674">
    <property type="protein sequence ID" value="AJE29729.1"/>
    <property type="molecule type" value="Genomic_DNA"/>
</dbReference>
<accession>A0A0B5CYI2</accession>
<dbReference type="Gene3D" id="1.10.472.10">
    <property type="entry name" value="Cyclin-like"/>
    <property type="match status" value="2"/>
</dbReference>
<keyword evidence="5" id="KW-1185">Reference proteome</keyword>
<dbReference type="FunFam" id="1.10.472.10:FF:000057">
    <property type="entry name" value="Cyclin N-terminal domain containing 2"/>
    <property type="match status" value="1"/>
</dbReference>
<dbReference type="InterPro" id="IPR015164">
    <property type="entry name" value="K-cyclin_C"/>
</dbReference>
<dbReference type="InterPro" id="IPR036915">
    <property type="entry name" value="Cyclin-like_sf"/>
</dbReference>
<reference evidence="4 5" key="1">
    <citation type="submission" date="2018-02" db="EMBL/GenBank/DDBJ databases">
        <title>Complete genome sequence of MneRV2, the pig-tailed macaque RV2 rhadinovirus, and evolutionary relationship with rhesus macaque RRV and human herpesvirus 8/KSHV.</title>
        <authorList>
            <person name="Rose T.M."/>
            <person name="Bruce A.G."/>
        </authorList>
    </citation>
    <scope>NUCLEOTIDE SEQUENCE [LARGE SCALE GENOMIC DNA]</scope>
    <source>
        <strain evidence="4 5">J97167</strain>
    </source>
</reference>
<evidence type="ECO:0000259" key="3">
    <source>
        <dbReference type="SMART" id="SM00385"/>
    </source>
</evidence>
<dbReference type="SUPFAM" id="SSF47954">
    <property type="entry name" value="Cyclin-like"/>
    <property type="match status" value="2"/>
</dbReference>
<comment type="similarity">
    <text evidence="2">Belongs to the cyclin family.</text>
</comment>
<feature type="domain" description="Cyclin-like" evidence="3">
    <location>
        <begin position="56"/>
        <end position="140"/>
    </location>
</feature>
<proteinExistence type="inferred from homology"/>
<dbReference type="Pfam" id="PF09080">
    <property type="entry name" value="K-cyclin_vir_C"/>
    <property type="match status" value="1"/>
</dbReference>
<dbReference type="PANTHER" id="PTHR10177">
    <property type="entry name" value="CYCLINS"/>
    <property type="match status" value="1"/>
</dbReference>
<sequence length="254" mass="27074">MAFPGPVPTGTIDPVLYQDRALSNLLAHETAFVTSTACYQTVQTEVTVGMRIILGTWMRSVARAHQADGSVLPLAISILDRYLQCRSIPRQRFQRLGAACLFLASKIRDLNPFKADFLCFCAADDFSVADLLKQEKSILKALRWKLEAVLPTDAIGPALFKSGFTKEQVFALHSQVVESVHKAIVNPATGELSPSLVAAACALFSLGAAAPPPASLAKAIGVSAEALTAAAESVSATLLEFDEDRILSNARGSS</sequence>
<dbReference type="Pfam" id="PF00134">
    <property type="entry name" value="Cyclin_N"/>
    <property type="match status" value="1"/>
</dbReference>
<dbReference type="InterPro" id="IPR006671">
    <property type="entry name" value="Cyclin_N"/>
</dbReference>
<protein>
    <submittedName>
        <fullName evidence="4">ORF72</fullName>
    </submittedName>
</protein>
<evidence type="ECO:0000313" key="5">
    <source>
        <dbReference type="Proteomes" id="UP000297089"/>
    </source>
</evidence>
<name>A0A0B5CYI2_9GAMA</name>
<gene>
    <name evidence="4" type="primary">ORF72</name>
</gene>
<dbReference type="InterPro" id="IPR039361">
    <property type="entry name" value="Cyclin"/>
</dbReference>